<dbReference type="AlphaFoldDB" id="F4RX26"/>
<dbReference type="Pfam" id="PF02816">
    <property type="entry name" value="Alpha_kinase"/>
    <property type="match status" value="1"/>
</dbReference>
<dbReference type="RefSeq" id="XP_007413847.1">
    <property type="nucleotide sequence ID" value="XM_007413785.1"/>
</dbReference>
<name>F4RX26_MELLP</name>
<feature type="region of interest" description="Disordered" evidence="4">
    <location>
        <begin position="95"/>
        <end position="115"/>
    </location>
</feature>
<keyword evidence="1" id="KW-0723">Serine/threonine-protein kinase</keyword>
<dbReference type="EMBL" id="GL883127">
    <property type="protein sequence ID" value="EGG03054.1"/>
    <property type="molecule type" value="Genomic_DNA"/>
</dbReference>
<dbReference type="GO" id="GO:0004674">
    <property type="term" value="F:protein serine/threonine kinase activity"/>
    <property type="evidence" value="ECO:0007669"/>
    <property type="project" value="UniProtKB-KW"/>
</dbReference>
<evidence type="ECO:0000256" key="4">
    <source>
        <dbReference type="SAM" id="MobiDB-lite"/>
    </source>
</evidence>
<dbReference type="Proteomes" id="UP000001072">
    <property type="component" value="Unassembled WGS sequence"/>
</dbReference>
<dbReference type="KEGG" id="mlr:MELLADRAFT_109618"/>
<feature type="region of interest" description="Disordered" evidence="4">
    <location>
        <begin position="303"/>
        <end position="331"/>
    </location>
</feature>
<organism evidence="7">
    <name type="scientific">Melampsora larici-populina (strain 98AG31 / pathotype 3-4-7)</name>
    <name type="common">Poplar leaf rust fungus</name>
    <dbReference type="NCBI Taxonomy" id="747676"/>
    <lineage>
        <taxon>Eukaryota</taxon>
        <taxon>Fungi</taxon>
        <taxon>Dikarya</taxon>
        <taxon>Basidiomycota</taxon>
        <taxon>Pucciniomycotina</taxon>
        <taxon>Pucciniomycetes</taxon>
        <taxon>Pucciniales</taxon>
        <taxon>Melampsoraceae</taxon>
        <taxon>Melampsora</taxon>
    </lineage>
</organism>
<reference evidence="7" key="1">
    <citation type="journal article" date="2011" name="Proc. Natl. Acad. Sci. U.S.A.">
        <title>Obligate biotrophy features unraveled by the genomic analysis of rust fungi.</title>
        <authorList>
            <person name="Duplessis S."/>
            <person name="Cuomo C.A."/>
            <person name="Lin Y.-C."/>
            <person name="Aerts A."/>
            <person name="Tisserant E."/>
            <person name="Veneault-Fourrey C."/>
            <person name="Joly D.L."/>
            <person name="Hacquard S."/>
            <person name="Amselem J."/>
            <person name="Cantarel B.L."/>
            <person name="Chiu R."/>
            <person name="Coutinho P.M."/>
            <person name="Feau N."/>
            <person name="Field M."/>
            <person name="Frey P."/>
            <person name="Gelhaye E."/>
            <person name="Goldberg J."/>
            <person name="Grabherr M.G."/>
            <person name="Kodira C.D."/>
            <person name="Kohler A."/>
            <person name="Kuees U."/>
            <person name="Lindquist E.A."/>
            <person name="Lucas S.M."/>
            <person name="Mago R."/>
            <person name="Mauceli E."/>
            <person name="Morin E."/>
            <person name="Murat C."/>
            <person name="Pangilinan J.L."/>
            <person name="Park R."/>
            <person name="Pearson M."/>
            <person name="Quesneville H."/>
            <person name="Rouhier N."/>
            <person name="Sakthikumar S."/>
            <person name="Salamov A.A."/>
            <person name="Schmutz J."/>
            <person name="Selles B."/>
            <person name="Shapiro H."/>
            <person name="Tanguay P."/>
            <person name="Tuskan G.A."/>
            <person name="Henrissat B."/>
            <person name="Van de Peer Y."/>
            <person name="Rouze P."/>
            <person name="Ellis J.G."/>
            <person name="Dodds P.N."/>
            <person name="Schein J.E."/>
            <person name="Zhong S."/>
            <person name="Hamelin R.C."/>
            <person name="Grigoriev I.V."/>
            <person name="Szabo L.J."/>
            <person name="Martin F."/>
        </authorList>
    </citation>
    <scope>NUCLEOTIDE SEQUENCE [LARGE SCALE GENOMIC DNA]</scope>
    <source>
        <strain evidence="7">98AG31 / pathotype 3-4-7</strain>
    </source>
</reference>
<evidence type="ECO:0000313" key="6">
    <source>
        <dbReference type="EMBL" id="EGG03054.1"/>
    </source>
</evidence>
<dbReference type="VEuPathDB" id="FungiDB:MELLADRAFT_109618"/>
<keyword evidence="7" id="KW-1185">Reference proteome</keyword>
<dbReference type="HOGENOM" id="CLU_028687_0_0_1"/>
<evidence type="ECO:0000256" key="2">
    <source>
        <dbReference type="ARBA" id="ARBA00022679"/>
    </source>
</evidence>
<gene>
    <name evidence="6" type="ORF">MELLADRAFT_109618</name>
</gene>
<sequence>MDSTPLPMCDTCTEEYPYMDPKTCPTCGACLHNNALNSAEDRSTVPPLKYCKDGCGMTLPAKFHEGMCRPCQRKTQENQQNQPTSQSTNLPVFVDELSLPPPVPGSSRPNKRPAQIPQTSLVGLEREEAFQHGESAAKKIRLNRIQENKKIPRLTAIGRQHKKKVETPVTPALKSIAVKLKYNVQTSSKSHSLPQHMHDIDFTDPDWEIKIMKTAIKHFQKTSVGIFPPTNRGIDRLPALPDFDSSFYSLGIRDVMMSGDRLQQSIISPERNPRQRSVPGPLVVTLFFAAATYLALMKPPSSNIGSDSELKDSETEDDSSQSETTHIRPTNTSSIVAVSTSKWPTIIATSVSLVVKRIHQLADQGIDPLEVPNSSVVAAEDQYDIANTPFPQEIGTPLPDGHPAGDGQIITTISWSDALQLRLGIGRHIALCSHSSIQSFGGVLPSVDNLARPLRNSIPWSNTILMALSKSNTQSSLDENSQPLVFGQWEALAAVEEDQFFGEGKRHRSFRATLYIDGGCREVVAKEIITEGGGDQATYLEDSVVYHQTSCLLEEFKLDMFVQYNVTIAQKKMLNSLQVVFNMVMIQDGNSYKVEELLDHSPEAISTMIDNTLQAPMSLLSDVLNAFVHYTYDYFKGQALI</sequence>
<feature type="domain" description="Alpha-type protein kinase" evidence="5">
    <location>
        <begin position="502"/>
        <end position="641"/>
    </location>
</feature>
<evidence type="ECO:0000256" key="1">
    <source>
        <dbReference type="ARBA" id="ARBA00022527"/>
    </source>
</evidence>
<keyword evidence="2" id="KW-0808">Transferase</keyword>
<dbReference type="GeneID" id="18923815"/>
<proteinExistence type="predicted"/>
<dbReference type="InParanoid" id="F4RX26"/>
<evidence type="ECO:0000256" key="3">
    <source>
        <dbReference type="ARBA" id="ARBA00022777"/>
    </source>
</evidence>
<dbReference type="InterPro" id="IPR004166">
    <property type="entry name" value="a-kinase_dom"/>
</dbReference>
<accession>F4RX26</accession>
<protein>
    <recommendedName>
        <fullName evidence="5">Alpha-type protein kinase domain-containing protein</fullName>
    </recommendedName>
</protein>
<keyword evidence="3" id="KW-0418">Kinase</keyword>
<evidence type="ECO:0000259" key="5">
    <source>
        <dbReference type="Pfam" id="PF02816"/>
    </source>
</evidence>
<dbReference type="GO" id="GO:0005524">
    <property type="term" value="F:ATP binding"/>
    <property type="evidence" value="ECO:0007669"/>
    <property type="project" value="InterPro"/>
</dbReference>
<evidence type="ECO:0000313" key="7">
    <source>
        <dbReference type="Proteomes" id="UP000001072"/>
    </source>
</evidence>